<reference evidence="2" key="1">
    <citation type="submission" date="2025-08" db="UniProtKB">
        <authorList>
            <consortium name="Ensembl"/>
        </authorList>
    </citation>
    <scope>IDENTIFICATION</scope>
</reference>
<sequence length="53" mass="6132">MKSESWLRKNWLWTAGGAFVLIHLSTWVLQKATKSSVRSEVELRQKTVEGKTE</sequence>
<keyword evidence="1" id="KW-1133">Transmembrane helix</keyword>
<protein>
    <submittedName>
        <fullName evidence="2">Uncharacterized protein</fullName>
    </submittedName>
</protein>
<dbReference type="GeneTree" id="ENSGT01150000287221"/>
<evidence type="ECO:0000256" key="1">
    <source>
        <dbReference type="SAM" id="Phobius"/>
    </source>
</evidence>
<reference evidence="2" key="2">
    <citation type="submission" date="2025-09" db="UniProtKB">
        <authorList>
            <consortium name="Ensembl"/>
        </authorList>
    </citation>
    <scope>IDENTIFICATION</scope>
</reference>
<dbReference type="Ensembl" id="ENSPLAT00000028705.1">
    <property type="protein sequence ID" value="ENSPLAP00000018961.1"/>
    <property type="gene ID" value="ENSPLAG00000023899.1"/>
</dbReference>
<keyword evidence="1" id="KW-0472">Membrane</keyword>
<name>A0A3B3V235_9TELE</name>
<keyword evidence="1" id="KW-0812">Transmembrane</keyword>
<dbReference type="Proteomes" id="UP000261500">
    <property type="component" value="Unplaced"/>
</dbReference>
<proteinExistence type="predicted"/>
<evidence type="ECO:0000313" key="2">
    <source>
        <dbReference type="Ensembl" id="ENSPLAP00000018961.1"/>
    </source>
</evidence>
<feature type="transmembrane region" description="Helical" evidence="1">
    <location>
        <begin position="12"/>
        <end position="29"/>
    </location>
</feature>
<organism evidence="2 3">
    <name type="scientific">Poecilia latipinna</name>
    <name type="common">sailfin molly</name>
    <dbReference type="NCBI Taxonomy" id="48699"/>
    <lineage>
        <taxon>Eukaryota</taxon>
        <taxon>Metazoa</taxon>
        <taxon>Chordata</taxon>
        <taxon>Craniata</taxon>
        <taxon>Vertebrata</taxon>
        <taxon>Euteleostomi</taxon>
        <taxon>Actinopterygii</taxon>
        <taxon>Neopterygii</taxon>
        <taxon>Teleostei</taxon>
        <taxon>Neoteleostei</taxon>
        <taxon>Acanthomorphata</taxon>
        <taxon>Ovalentaria</taxon>
        <taxon>Atherinomorphae</taxon>
        <taxon>Cyprinodontiformes</taxon>
        <taxon>Poeciliidae</taxon>
        <taxon>Poeciliinae</taxon>
        <taxon>Poecilia</taxon>
    </lineage>
</organism>
<keyword evidence="3" id="KW-1185">Reference proteome</keyword>
<dbReference type="AlphaFoldDB" id="A0A3B3V235"/>
<accession>A0A3B3V235</accession>
<evidence type="ECO:0000313" key="3">
    <source>
        <dbReference type="Proteomes" id="UP000261500"/>
    </source>
</evidence>